<keyword evidence="1" id="KW-0175">Coiled coil</keyword>
<feature type="region of interest" description="Disordered" evidence="2">
    <location>
        <begin position="1"/>
        <end position="137"/>
    </location>
</feature>
<dbReference type="RefSeq" id="WP_013889567.1">
    <property type="nucleotide sequence ID" value="NC_015674.1"/>
</dbReference>
<feature type="compositionally biased region" description="Polar residues" evidence="2">
    <location>
        <begin position="20"/>
        <end position="36"/>
    </location>
</feature>
<gene>
    <name evidence="3" type="ordered locus">HBZC1_00570</name>
</gene>
<name>F8KQN9_HELBC</name>
<feature type="coiled-coil region" evidence="1">
    <location>
        <begin position="385"/>
        <end position="434"/>
    </location>
</feature>
<dbReference type="GO" id="GO:0045944">
    <property type="term" value="P:positive regulation of transcription by RNA polymerase II"/>
    <property type="evidence" value="ECO:0007669"/>
    <property type="project" value="TreeGrafter"/>
</dbReference>
<dbReference type="EMBL" id="FR871757">
    <property type="protein sequence ID" value="CCB79043.1"/>
    <property type="molecule type" value="Genomic_DNA"/>
</dbReference>
<feature type="compositionally biased region" description="Low complexity" evidence="2">
    <location>
        <begin position="43"/>
        <end position="61"/>
    </location>
</feature>
<dbReference type="STRING" id="1002804.HBZC1_00570"/>
<evidence type="ECO:0000313" key="3">
    <source>
        <dbReference type="EMBL" id="CCB79043.1"/>
    </source>
</evidence>
<dbReference type="InterPro" id="IPR051647">
    <property type="entry name" value="Mediator_comp_sub12"/>
</dbReference>
<sequence length="798" mass="88551">MADPKDPQAFQRVGIAQVVDLNNKTTPDPTQLQHPQPDQPKDLAQALEAAKLAQAQAQAQQQPPPPAPAQTTAVPPPPAPPAGQQGADPTQVQTTAVPAPADPQDPAQVPPTGQQQPDPALDPNAPLNIEDTPEFKALKEQQEKEIEEAKEAFKQASLALEQAKIAQQQAKQAFKQSQQAALALQDSQNELERAKELQQSAKQALEVAQFVQPQGLNNLPPTPLVGDAPLFELLTPHTPTPIEIEAKFLASLEDALNSDEKWKEQIYLCLQGVARLLMAFKSLKGFYELAQEQLAKANNTLESKSVFFNAQIDYLKELITNYNRYFDEFNAVMNENNALINQNFNVVLDQIELVKKLLARANSEGKSLLAYQKSIELLLAKLNGMEDIKNQLLELNTKSRAFIEEMERLVAEGLKSIKENQDQAINHINTQEQESTTKLLDLQTDIQTALRELEAETLDHIKDQLAKVSAEIEKFEIEGAKKFEAVQAHLREVIKIRDFLKMLEQSMIKEADAKLATMRQVGQQQLDDYNNNAQQQTRLFDNNARISQQAYNANATQAKQDYTNNAAQLTQDFNTNATTQQDAYNLNATQKLDTINKANQQATIEIEALARTQLDAYNANAQQKTDDYNDNATDKMAHYDQNSQNKLDDYNNNAQTKLTEHKIELNNLADDLGAKLAITGTPLHTELAALKTLLEELRQKQDRFGLNFQVLNIANNRSWTPPVDSIYYYVFIQGGHTNMGSNLQGGITSFGTLLSANGGFNGQRGECKAGWFNLQAATNYAISVASGGICLISYGTRI</sequence>
<feature type="compositionally biased region" description="Pro residues" evidence="2">
    <location>
        <begin position="62"/>
        <end position="81"/>
    </location>
</feature>
<evidence type="ECO:0000256" key="2">
    <source>
        <dbReference type="SAM" id="MobiDB-lite"/>
    </source>
</evidence>
<organism evidence="3 4">
    <name type="scientific">Helicobacter bizzozeronii (strain CIII-1)</name>
    <dbReference type="NCBI Taxonomy" id="1002804"/>
    <lineage>
        <taxon>Bacteria</taxon>
        <taxon>Pseudomonadati</taxon>
        <taxon>Campylobacterota</taxon>
        <taxon>Epsilonproteobacteria</taxon>
        <taxon>Campylobacterales</taxon>
        <taxon>Helicobacteraceae</taxon>
        <taxon>Helicobacter</taxon>
    </lineage>
</organism>
<dbReference type="HOGENOM" id="CLU_352244_0_0_7"/>
<dbReference type="KEGG" id="hbi:HBZC1_00570"/>
<feature type="coiled-coil region" evidence="1">
    <location>
        <begin position="552"/>
        <end position="612"/>
    </location>
</feature>
<feature type="compositionally biased region" description="Low complexity" evidence="2">
    <location>
        <begin position="82"/>
        <end position="112"/>
    </location>
</feature>
<accession>F8KQN9</accession>
<keyword evidence="4" id="KW-1185">Reference proteome</keyword>
<dbReference type="PANTHER" id="PTHR46007:SF8">
    <property type="entry name" value="C2H2-TYPE DOMAIN-CONTAINING PROTEIN"/>
    <property type="match status" value="1"/>
</dbReference>
<reference evidence="3 4" key="1">
    <citation type="journal article" date="2011" name="J. Bacteriol.">
        <title>Genome sequence of Helicobacter bizzozeronii strain CIII-1, an isolate from human gastric mucosa.</title>
        <authorList>
            <person name="Schott T."/>
            <person name="Rossi M."/>
            <person name="Hanninen M.L."/>
        </authorList>
    </citation>
    <scope>NUCLEOTIDE SEQUENCE [LARGE SCALE GENOMIC DNA]</scope>
    <source>
        <strain evidence="3 4">CIII-1</strain>
    </source>
</reference>
<proteinExistence type="predicted"/>
<dbReference type="AlphaFoldDB" id="F8KQN9"/>
<protein>
    <submittedName>
        <fullName evidence="3">Massive surface protein MspC</fullName>
    </submittedName>
</protein>
<dbReference type="Proteomes" id="UP000008387">
    <property type="component" value="Chromosome"/>
</dbReference>
<dbReference type="PANTHER" id="PTHR46007">
    <property type="entry name" value="MEDIATOR OF RNA POLYMERASE II TRANSCRIPTION SUBUNIT 12"/>
    <property type="match status" value="1"/>
</dbReference>
<evidence type="ECO:0000256" key="1">
    <source>
        <dbReference type="SAM" id="Coils"/>
    </source>
</evidence>
<evidence type="ECO:0000313" key="4">
    <source>
        <dbReference type="Proteomes" id="UP000008387"/>
    </source>
</evidence>